<reference evidence="3 4" key="1">
    <citation type="submission" date="2018-08" db="EMBL/GenBank/DDBJ databases">
        <title>Draft genome sequence of Psychrilyobacter sp. strain SD5 isolated from Black Sea water.</title>
        <authorList>
            <person name="Yadav S."/>
            <person name="Villanueva L."/>
            <person name="Damste J.S.S."/>
        </authorList>
    </citation>
    <scope>NUCLEOTIDE SEQUENCE [LARGE SCALE GENOMIC DNA]</scope>
    <source>
        <strain evidence="3 4">SD5</strain>
    </source>
</reference>
<keyword evidence="2" id="KW-0472">Membrane</keyword>
<keyword evidence="4" id="KW-1185">Reference proteome</keyword>
<keyword evidence="1" id="KW-0175">Coiled coil</keyword>
<keyword evidence="2" id="KW-0812">Transmembrane</keyword>
<organism evidence="3 4">
    <name type="scientific">Psychrilyobacter piezotolerans</name>
    <dbReference type="NCBI Taxonomy" id="2293438"/>
    <lineage>
        <taxon>Bacteria</taxon>
        <taxon>Fusobacteriati</taxon>
        <taxon>Fusobacteriota</taxon>
        <taxon>Fusobacteriia</taxon>
        <taxon>Fusobacteriales</taxon>
        <taxon>Fusobacteriaceae</taxon>
        <taxon>Psychrilyobacter</taxon>
    </lineage>
</organism>
<feature type="coiled-coil region" evidence="1">
    <location>
        <begin position="96"/>
        <end position="123"/>
    </location>
</feature>
<accession>A0ABX9KL87</accession>
<evidence type="ECO:0000313" key="3">
    <source>
        <dbReference type="EMBL" id="REI43313.1"/>
    </source>
</evidence>
<protein>
    <submittedName>
        <fullName evidence="3">Uncharacterized protein</fullName>
    </submittedName>
</protein>
<evidence type="ECO:0000313" key="4">
    <source>
        <dbReference type="Proteomes" id="UP000263486"/>
    </source>
</evidence>
<sequence>MKGEDQLKQELDDFKKEKDRISNIVGQIGGSKGNSNNNLINIAFFGILFALIIFGGVLKKISLEIEIAAAILLVVLKIAWMVHEAQKVSHFQFWILNSLEFRINEMNKKVRNIEKTLKKMEDNGASKVDEEKTDI</sequence>
<keyword evidence="2" id="KW-1133">Transmembrane helix</keyword>
<proteinExistence type="predicted"/>
<gene>
    <name evidence="3" type="ORF">DYH56_01260</name>
</gene>
<dbReference type="EMBL" id="QUAJ01000001">
    <property type="protein sequence ID" value="REI43313.1"/>
    <property type="molecule type" value="Genomic_DNA"/>
</dbReference>
<comment type="caution">
    <text evidence="3">The sequence shown here is derived from an EMBL/GenBank/DDBJ whole genome shotgun (WGS) entry which is preliminary data.</text>
</comment>
<evidence type="ECO:0000256" key="1">
    <source>
        <dbReference type="SAM" id="Coils"/>
    </source>
</evidence>
<feature type="transmembrane region" description="Helical" evidence="2">
    <location>
        <begin position="39"/>
        <end position="58"/>
    </location>
</feature>
<evidence type="ECO:0000256" key="2">
    <source>
        <dbReference type="SAM" id="Phobius"/>
    </source>
</evidence>
<dbReference type="Proteomes" id="UP000263486">
    <property type="component" value="Unassembled WGS sequence"/>
</dbReference>
<name>A0ABX9KL87_9FUSO</name>
<feature type="transmembrane region" description="Helical" evidence="2">
    <location>
        <begin position="65"/>
        <end position="83"/>
    </location>
</feature>
<dbReference type="RefSeq" id="WP_114641032.1">
    <property type="nucleotide sequence ID" value="NZ_JAACIO010000001.1"/>
</dbReference>